<keyword evidence="6" id="KW-0560">Oxidoreductase</keyword>
<evidence type="ECO:0000256" key="9">
    <source>
        <dbReference type="ARBA" id="ARBA00047365"/>
    </source>
</evidence>
<dbReference type="PROSITE" id="PS01087">
    <property type="entry name" value="RADICAL_ACTIVATING"/>
    <property type="match status" value="1"/>
</dbReference>
<evidence type="ECO:0000259" key="10">
    <source>
        <dbReference type="PROSITE" id="PS51379"/>
    </source>
</evidence>
<dbReference type="PROSITE" id="PS51379">
    <property type="entry name" value="4FE4S_FER_2"/>
    <property type="match status" value="2"/>
</dbReference>
<dbReference type="GO" id="GO:0051539">
    <property type="term" value="F:4 iron, 4 sulfur cluster binding"/>
    <property type="evidence" value="ECO:0007669"/>
    <property type="project" value="UniProtKB-KW"/>
</dbReference>
<keyword evidence="7" id="KW-0408">Iron</keyword>
<dbReference type="PROSITE" id="PS00198">
    <property type="entry name" value="4FE4S_FER_1"/>
    <property type="match status" value="2"/>
</dbReference>
<dbReference type="PANTHER" id="PTHR30352">
    <property type="entry name" value="PYRUVATE FORMATE-LYASE-ACTIVATING ENZYME"/>
    <property type="match status" value="1"/>
</dbReference>
<dbReference type="SFLD" id="SFLDG01066">
    <property type="entry name" value="organic_radical-activating_enz"/>
    <property type="match status" value="1"/>
</dbReference>
<dbReference type="PIRSF" id="PIRSF000371">
    <property type="entry name" value="PFL_act_enz"/>
    <property type="match status" value="1"/>
</dbReference>
<dbReference type="GO" id="GO:0046872">
    <property type="term" value="F:metal ion binding"/>
    <property type="evidence" value="ECO:0007669"/>
    <property type="project" value="UniProtKB-KW"/>
</dbReference>
<dbReference type="AlphaFoldDB" id="A0A0V8QAI2"/>
<dbReference type="InterPro" id="IPR012839">
    <property type="entry name" value="Organic_radical_activase"/>
</dbReference>
<comment type="cofactor">
    <cofactor evidence="1">
        <name>[4Fe-4S] cluster</name>
        <dbReference type="ChEBI" id="CHEBI:49883"/>
    </cofactor>
</comment>
<dbReference type="InterPro" id="IPR058240">
    <property type="entry name" value="rSAM_sf"/>
</dbReference>
<protein>
    <submittedName>
        <fullName evidence="12">Pyruvate formate lyase-activating protein</fullName>
    </submittedName>
</protein>
<evidence type="ECO:0000313" key="12">
    <source>
        <dbReference type="EMBL" id="KSV57508.1"/>
    </source>
</evidence>
<proteinExistence type="inferred from homology"/>
<evidence type="ECO:0000256" key="6">
    <source>
        <dbReference type="ARBA" id="ARBA00023002"/>
    </source>
</evidence>
<dbReference type="InterPro" id="IPR017896">
    <property type="entry name" value="4Fe4S_Fe-S-bd"/>
</dbReference>
<reference evidence="12 13" key="1">
    <citation type="submission" date="2015-11" db="EMBL/GenBank/DDBJ databases">
        <title>Butyribacter intestini gen. nov., sp. nov., a butyric acid-producing bacterium of the family Lachnospiraceae isolated from the human faeces.</title>
        <authorList>
            <person name="Zou Y."/>
            <person name="Xue W."/>
            <person name="Luo G."/>
            <person name="Lv M."/>
        </authorList>
    </citation>
    <scope>NUCLEOTIDE SEQUENCE [LARGE SCALE GENOMIC DNA]</scope>
    <source>
        <strain evidence="12 13">ACET-33324</strain>
    </source>
</reference>
<feature type="domain" description="Radical SAM core" evidence="11">
    <location>
        <begin position="15"/>
        <end position="295"/>
    </location>
</feature>
<dbReference type="PROSITE" id="PS51918">
    <property type="entry name" value="RADICAL_SAM"/>
    <property type="match status" value="1"/>
</dbReference>
<evidence type="ECO:0000256" key="2">
    <source>
        <dbReference type="ARBA" id="ARBA00009777"/>
    </source>
</evidence>
<dbReference type="InterPro" id="IPR007197">
    <property type="entry name" value="rSAM"/>
</dbReference>
<dbReference type="PANTHER" id="PTHR30352:SF4">
    <property type="entry name" value="PYRUVATE FORMATE-LYASE 2-ACTIVATING ENZYME"/>
    <property type="match status" value="1"/>
</dbReference>
<evidence type="ECO:0000256" key="1">
    <source>
        <dbReference type="ARBA" id="ARBA00001966"/>
    </source>
</evidence>
<comment type="similarity">
    <text evidence="2">Belongs to the organic radical-activating enzymes family.</text>
</comment>
<dbReference type="SUPFAM" id="SSF54862">
    <property type="entry name" value="4Fe-4S ferredoxins"/>
    <property type="match status" value="1"/>
</dbReference>
<dbReference type="SFLD" id="SFLDG01118">
    <property type="entry name" value="activating_enzymes__group_2"/>
    <property type="match status" value="1"/>
</dbReference>
<dbReference type="SUPFAM" id="SSF102114">
    <property type="entry name" value="Radical SAM enzymes"/>
    <property type="match status" value="1"/>
</dbReference>
<keyword evidence="4" id="KW-0949">S-adenosyl-L-methionine</keyword>
<comment type="caution">
    <text evidence="12">The sequence shown here is derived from an EMBL/GenBank/DDBJ whole genome shotgun (WGS) entry which is preliminary data.</text>
</comment>
<evidence type="ECO:0000259" key="11">
    <source>
        <dbReference type="PROSITE" id="PS51918"/>
    </source>
</evidence>
<keyword evidence="3" id="KW-0004">4Fe-4S</keyword>
<evidence type="ECO:0000256" key="5">
    <source>
        <dbReference type="ARBA" id="ARBA00022723"/>
    </source>
</evidence>
<dbReference type="GO" id="GO:0016491">
    <property type="term" value="F:oxidoreductase activity"/>
    <property type="evidence" value="ECO:0007669"/>
    <property type="project" value="UniProtKB-KW"/>
</dbReference>
<dbReference type="InterPro" id="IPR034457">
    <property type="entry name" value="Organic_radical-activating"/>
</dbReference>
<comment type="catalytic activity">
    <reaction evidence="9">
        <text>glycyl-[protein] + reduced [flavodoxin] + S-adenosyl-L-methionine = glycin-2-yl radical-[protein] + semiquinone [flavodoxin] + 5'-deoxyadenosine + L-methionine + H(+)</text>
        <dbReference type="Rhea" id="RHEA:61976"/>
        <dbReference type="Rhea" id="RHEA-COMP:10622"/>
        <dbReference type="Rhea" id="RHEA-COMP:14480"/>
        <dbReference type="Rhea" id="RHEA-COMP:15993"/>
        <dbReference type="Rhea" id="RHEA-COMP:15994"/>
        <dbReference type="ChEBI" id="CHEBI:15378"/>
        <dbReference type="ChEBI" id="CHEBI:17319"/>
        <dbReference type="ChEBI" id="CHEBI:29947"/>
        <dbReference type="ChEBI" id="CHEBI:32722"/>
        <dbReference type="ChEBI" id="CHEBI:57618"/>
        <dbReference type="ChEBI" id="CHEBI:57844"/>
        <dbReference type="ChEBI" id="CHEBI:59789"/>
        <dbReference type="ChEBI" id="CHEBI:140311"/>
    </reaction>
</comment>
<dbReference type="InterPro" id="IPR040074">
    <property type="entry name" value="BssD/PflA/YjjW"/>
</dbReference>
<name>A0A0V8QAI2_9FIRM</name>
<evidence type="ECO:0000256" key="4">
    <source>
        <dbReference type="ARBA" id="ARBA00022691"/>
    </source>
</evidence>
<evidence type="ECO:0000256" key="8">
    <source>
        <dbReference type="ARBA" id="ARBA00023014"/>
    </source>
</evidence>
<dbReference type="SFLD" id="SFLDS00029">
    <property type="entry name" value="Radical_SAM"/>
    <property type="match status" value="1"/>
</dbReference>
<keyword evidence="12" id="KW-0670">Pyruvate</keyword>
<dbReference type="STRING" id="290052.ASU35_04600"/>
<dbReference type="Gene3D" id="3.80.30.10">
    <property type="entry name" value="pyruvate-formate lyase- activating enzyme"/>
    <property type="match status" value="1"/>
</dbReference>
<dbReference type="InterPro" id="IPR001989">
    <property type="entry name" value="Radical_activat_CS"/>
</dbReference>
<gene>
    <name evidence="12" type="ORF">ASU35_04600</name>
</gene>
<dbReference type="Proteomes" id="UP000054874">
    <property type="component" value="Unassembled WGS sequence"/>
</dbReference>
<evidence type="ECO:0000256" key="7">
    <source>
        <dbReference type="ARBA" id="ARBA00023004"/>
    </source>
</evidence>
<dbReference type="InterPro" id="IPR017900">
    <property type="entry name" value="4Fe4S_Fe_S_CS"/>
</dbReference>
<evidence type="ECO:0000313" key="13">
    <source>
        <dbReference type="Proteomes" id="UP000054874"/>
    </source>
</evidence>
<dbReference type="Gene3D" id="3.30.70.20">
    <property type="match status" value="1"/>
</dbReference>
<dbReference type="EMBL" id="LNAM01000219">
    <property type="protein sequence ID" value="KSV57508.1"/>
    <property type="molecule type" value="Genomic_DNA"/>
</dbReference>
<dbReference type="Pfam" id="PF00037">
    <property type="entry name" value="Fer4"/>
    <property type="match status" value="1"/>
</dbReference>
<keyword evidence="5" id="KW-0479">Metal-binding</keyword>
<sequence length="298" mass="33625">METGIIFNIQKFSLHDGPGIRTVVFFKGCPLKCSWCANPESQNSKIQILWDREKCTGCQVCIANCPFGAITGKEKNILINHAMCKQCQSCVSGCPAQALKAEGEIRSISEILKVCLQDEDFYKESGGGVTLSGGEPLMHPDFAISLLKALKEHQIHTAIETTGYAAPEIFDRVTEKADLLLFDMKHWKEEKHLEGTGVSNRPILENMKRAIASGKKVLPRLPVIPEYNNSLEDAKGFSERLKEVDAKEIQLLPFHQFGERKYDMLNREYKYTDFPALHEKDLEAFRQIFLQAGIHAFF</sequence>
<accession>A0A0V8QAI2</accession>
<feature type="domain" description="4Fe-4S ferredoxin-type" evidence="10">
    <location>
        <begin position="77"/>
        <end position="104"/>
    </location>
</feature>
<dbReference type="GO" id="GO:0016829">
    <property type="term" value="F:lyase activity"/>
    <property type="evidence" value="ECO:0007669"/>
    <property type="project" value="UniProtKB-KW"/>
</dbReference>
<dbReference type="OrthoDB" id="9782387at2"/>
<dbReference type="NCBIfam" id="TIGR02494">
    <property type="entry name" value="PFLE_PFLC"/>
    <property type="match status" value="1"/>
</dbReference>
<feature type="domain" description="4Fe-4S ferredoxin-type" evidence="10">
    <location>
        <begin position="46"/>
        <end position="75"/>
    </location>
</feature>
<organism evidence="12 13">
    <name type="scientific">Acetivibrio ethanolgignens</name>
    <dbReference type="NCBI Taxonomy" id="290052"/>
    <lineage>
        <taxon>Bacteria</taxon>
        <taxon>Bacillati</taxon>
        <taxon>Bacillota</taxon>
        <taxon>Clostridia</taxon>
        <taxon>Eubacteriales</taxon>
        <taxon>Oscillospiraceae</taxon>
        <taxon>Acetivibrio</taxon>
    </lineage>
</organism>
<evidence type="ECO:0000256" key="3">
    <source>
        <dbReference type="ARBA" id="ARBA00022485"/>
    </source>
</evidence>
<keyword evidence="12" id="KW-0456">Lyase</keyword>
<dbReference type="CDD" id="cd01335">
    <property type="entry name" value="Radical_SAM"/>
    <property type="match status" value="1"/>
</dbReference>
<keyword evidence="13" id="KW-1185">Reference proteome</keyword>
<keyword evidence="8" id="KW-0411">Iron-sulfur</keyword>
<dbReference type="Pfam" id="PF04055">
    <property type="entry name" value="Radical_SAM"/>
    <property type="match status" value="1"/>
</dbReference>